<dbReference type="OrthoDB" id="504962at2"/>
<dbReference type="EMBL" id="LYPB01000040">
    <property type="protein sequence ID" value="OAS23470.1"/>
    <property type="molecule type" value="Genomic_DNA"/>
</dbReference>
<dbReference type="InterPro" id="IPR001119">
    <property type="entry name" value="SLH_dom"/>
</dbReference>
<dbReference type="Pfam" id="PF00963">
    <property type="entry name" value="Cohesin"/>
    <property type="match status" value="1"/>
</dbReference>
<keyword evidence="4" id="KW-1185">Reference proteome</keyword>
<feature type="domain" description="SLH" evidence="2">
    <location>
        <begin position="502"/>
        <end position="557"/>
    </location>
</feature>
<dbReference type="GO" id="GO:0030246">
    <property type="term" value="F:carbohydrate binding"/>
    <property type="evidence" value="ECO:0007669"/>
    <property type="project" value="InterPro"/>
</dbReference>
<sequence length="557" mass="60490">MLRRQGLMGSVLAIMFLCTMYLLPVSPVHAEDSPQLVLTTTSDSVTVGSELKVTIRGQQLNDLYAYELNLTYDSTKLKYITAVSEVKNEFTVPTIQNGNQLQLAHTSVGPKRGLDGNVNLYTLTFESLSVGSADISLDKITLIDSQLQSSDAVDVSKKTINIVNSNSGNGGNGGDGGNGGNNGSGGSGSGTTDPISEPVKITDDGKGKKIIELPAAANEANIPLNQIGSDPQTHLEIKKDNLSVELPSEVLQQLRGSLSLEQWNDSRLLFTMKPLSDNDADTLIDKSQQSYNVDLKPSGNVYEFSLQLVTGGNEITSLKNFTTPITLRFKVDPSLNAKLVSIYYIADDGTLEFIGGTYANGVISAEVYHFSKYAAIEYTKNFKDVPNVHWAKNVITELASRHIVTGTSSTDFEPERQITRAEFTALLVRALHLTDNGNSNFSDVSVSDWFYPEVSIAVKSGIVEGKSETTFAPEASITREEMVAMLMRAYEKQHNNTAVPSVNAFDDEDAVSSWATTYVRNARALHLIEGREGNLFIPKGVGTRAEASQVIYNFLGQ</sequence>
<feature type="region of interest" description="Disordered" evidence="1">
    <location>
        <begin position="164"/>
        <end position="206"/>
    </location>
</feature>
<dbReference type="CDD" id="cd08547">
    <property type="entry name" value="Type_II_cohesin"/>
    <property type="match status" value="1"/>
</dbReference>
<evidence type="ECO:0000259" key="2">
    <source>
        <dbReference type="PROSITE" id="PS51272"/>
    </source>
</evidence>
<dbReference type="Pfam" id="PF00395">
    <property type="entry name" value="SLH"/>
    <property type="match status" value="3"/>
</dbReference>
<dbReference type="Proteomes" id="UP000078454">
    <property type="component" value="Unassembled WGS sequence"/>
</dbReference>
<comment type="caution">
    <text evidence="3">The sequence shown here is derived from an EMBL/GenBank/DDBJ whole genome shotgun (WGS) entry which is preliminary data.</text>
</comment>
<dbReference type="PANTHER" id="PTHR43308:SF5">
    <property type="entry name" value="S-LAYER PROTEIN _ PEPTIDOGLYCAN ENDO-BETA-N-ACETYLGLUCOSAMINIDASE"/>
    <property type="match status" value="1"/>
</dbReference>
<dbReference type="InterPro" id="IPR051465">
    <property type="entry name" value="Cell_Envelope_Struct_Comp"/>
</dbReference>
<dbReference type="Gene3D" id="2.60.40.680">
    <property type="match status" value="1"/>
</dbReference>
<name>A0A198AQU5_9BACL</name>
<dbReference type="PANTHER" id="PTHR43308">
    <property type="entry name" value="OUTER MEMBRANE PROTEIN ALPHA-RELATED"/>
    <property type="match status" value="1"/>
</dbReference>
<dbReference type="SUPFAM" id="SSF49384">
    <property type="entry name" value="Carbohydrate-binding domain"/>
    <property type="match status" value="1"/>
</dbReference>
<dbReference type="STRING" id="1850517.A8708_09755"/>
<dbReference type="InterPro" id="IPR008965">
    <property type="entry name" value="CBM2/CBM3_carb-bd_dom_sf"/>
</dbReference>
<accession>A0A198AQU5</accession>
<protein>
    <recommendedName>
        <fullName evidence="2">SLH domain-containing protein</fullName>
    </recommendedName>
</protein>
<dbReference type="GO" id="GO:0000272">
    <property type="term" value="P:polysaccharide catabolic process"/>
    <property type="evidence" value="ECO:0007669"/>
    <property type="project" value="InterPro"/>
</dbReference>
<organism evidence="3 4">
    <name type="scientific">Paenibacillus oryzisoli</name>
    <dbReference type="NCBI Taxonomy" id="1850517"/>
    <lineage>
        <taxon>Bacteria</taxon>
        <taxon>Bacillati</taxon>
        <taxon>Bacillota</taxon>
        <taxon>Bacilli</taxon>
        <taxon>Bacillales</taxon>
        <taxon>Paenibacillaceae</taxon>
        <taxon>Paenibacillus</taxon>
    </lineage>
</organism>
<proteinExistence type="predicted"/>
<evidence type="ECO:0000313" key="3">
    <source>
        <dbReference type="EMBL" id="OAS23470.1"/>
    </source>
</evidence>
<reference evidence="3 4" key="1">
    <citation type="submission" date="2016-05" db="EMBL/GenBank/DDBJ databases">
        <title>Paenibacillus sp. 1ZS3-15 nov., isolated from the rhizosphere soil.</title>
        <authorList>
            <person name="Zhang X.X."/>
            <person name="Zhang J."/>
        </authorList>
    </citation>
    <scope>NUCLEOTIDE SEQUENCE [LARGE SCALE GENOMIC DNA]</scope>
    <source>
        <strain evidence="3 4">1ZS3-15</strain>
    </source>
</reference>
<evidence type="ECO:0000256" key="1">
    <source>
        <dbReference type="SAM" id="MobiDB-lite"/>
    </source>
</evidence>
<dbReference type="InterPro" id="IPR002102">
    <property type="entry name" value="Cohesin_dom"/>
</dbReference>
<feature type="compositionally biased region" description="Gly residues" evidence="1">
    <location>
        <begin position="168"/>
        <end position="189"/>
    </location>
</feature>
<gene>
    <name evidence="3" type="ORF">A8708_09755</name>
</gene>
<feature type="domain" description="SLH" evidence="2">
    <location>
        <begin position="437"/>
        <end position="500"/>
    </location>
</feature>
<feature type="domain" description="SLH" evidence="2">
    <location>
        <begin position="378"/>
        <end position="436"/>
    </location>
</feature>
<dbReference type="PROSITE" id="PS51272">
    <property type="entry name" value="SLH"/>
    <property type="match status" value="3"/>
</dbReference>
<dbReference type="AlphaFoldDB" id="A0A198AQU5"/>
<evidence type="ECO:0000313" key="4">
    <source>
        <dbReference type="Proteomes" id="UP000078454"/>
    </source>
</evidence>
<dbReference type="RefSeq" id="WP_068661830.1">
    <property type="nucleotide sequence ID" value="NZ_LYPB01000040.1"/>
</dbReference>